<dbReference type="EMBL" id="SMBZ01000055">
    <property type="protein sequence ID" value="TCV07258.1"/>
    <property type="molecule type" value="Genomic_DNA"/>
</dbReference>
<evidence type="ECO:0000313" key="1">
    <source>
        <dbReference type="EMBL" id="TCV07258.1"/>
    </source>
</evidence>
<dbReference type="GO" id="GO:0006313">
    <property type="term" value="P:DNA transposition"/>
    <property type="evidence" value="ECO:0007669"/>
    <property type="project" value="InterPro"/>
</dbReference>
<dbReference type="SUPFAM" id="SSF143422">
    <property type="entry name" value="Transposase IS200-like"/>
    <property type="match status" value="1"/>
</dbReference>
<keyword evidence="2" id="KW-1185">Reference proteome</keyword>
<gene>
    <name evidence="1" type="ORF">EDC17_10557</name>
</gene>
<sequence length="82" mass="10112">MRQVKHESSQFINTNKLTPTIFRWQEGYAAFCYSHSHIPNVIKYIETQKEHHKKLTFREEYIKLLKLFDVEYNKKYIFKNLE</sequence>
<dbReference type="Proteomes" id="UP000295197">
    <property type="component" value="Unassembled WGS sequence"/>
</dbReference>
<proteinExistence type="predicted"/>
<accession>A0A4R3VPX7</accession>
<dbReference type="GO" id="GO:0003677">
    <property type="term" value="F:DNA binding"/>
    <property type="evidence" value="ECO:0007669"/>
    <property type="project" value="InterPro"/>
</dbReference>
<reference evidence="1 2" key="1">
    <citation type="submission" date="2019-03" db="EMBL/GenBank/DDBJ databases">
        <title>Genomic Encyclopedia of Type Strains, Phase IV (KMG-IV): sequencing the most valuable type-strain genomes for metagenomic binning, comparative biology and taxonomic classification.</title>
        <authorList>
            <person name="Goeker M."/>
        </authorList>
    </citation>
    <scope>NUCLEOTIDE SEQUENCE [LARGE SCALE GENOMIC DNA]</scope>
    <source>
        <strain evidence="1 2">DSM 22362</strain>
    </source>
</reference>
<dbReference type="AlphaFoldDB" id="A0A4R3VPX7"/>
<dbReference type="GO" id="GO:0004803">
    <property type="term" value="F:transposase activity"/>
    <property type="evidence" value="ECO:0007669"/>
    <property type="project" value="InterPro"/>
</dbReference>
<evidence type="ECO:0000313" key="2">
    <source>
        <dbReference type="Proteomes" id="UP000295197"/>
    </source>
</evidence>
<comment type="caution">
    <text evidence="1">The sequence shown here is derived from an EMBL/GenBank/DDBJ whole genome shotgun (WGS) entry which is preliminary data.</text>
</comment>
<dbReference type="Gene3D" id="3.30.70.1290">
    <property type="entry name" value="Transposase IS200-like"/>
    <property type="match status" value="1"/>
</dbReference>
<dbReference type="InterPro" id="IPR036515">
    <property type="entry name" value="Transposase_17_sf"/>
</dbReference>
<protein>
    <submittedName>
        <fullName evidence="1">Transposase IS200 family protein</fullName>
    </submittedName>
</protein>
<name>A0A4R3VPX7_9SPHI</name>
<organism evidence="1 2">
    <name type="scientific">Sphingobacterium alimentarium</name>
    <dbReference type="NCBI Taxonomy" id="797292"/>
    <lineage>
        <taxon>Bacteria</taxon>
        <taxon>Pseudomonadati</taxon>
        <taxon>Bacteroidota</taxon>
        <taxon>Sphingobacteriia</taxon>
        <taxon>Sphingobacteriales</taxon>
        <taxon>Sphingobacteriaceae</taxon>
        <taxon>Sphingobacterium</taxon>
    </lineage>
</organism>